<feature type="compositionally biased region" description="Basic and acidic residues" evidence="1">
    <location>
        <begin position="405"/>
        <end position="437"/>
    </location>
</feature>
<feature type="compositionally biased region" description="Basic and acidic residues" evidence="1">
    <location>
        <begin position="447"/>
        <end position="458"/>
    </location>
</feature>
<dbReference type="RefSeq" id="XP_002950530.1">
    <property type="nucleotide sequence ID" value="XM_002950484.1"/>
</dbReference>
<proteinExistence type="predicted"/>
<protein>
    <submittedName>
        <fullName evidence="2">Uncharacterized protein</fullName>
    </submittedName>
</protein>
<sequence>MAMGIIELAVAPPPDDPMDTTETTDEQEPPPQPPSRIDAVAARARGQRRCGGGGGGGSGTCGKEAMNGLYSQSHPPMPLPPLILPLLPHLPAKQPLLQPPPSAGAAAAASAARSAILSEGRRRRRQLPTNDGQTEGSAAAAAAGLVAGGGSSESNPSASKRCRHCIGDGRATAAGLALPSAAATAAASGALAQYIRALSLDPPPPPPSSPPPQLPPPSMALQDPPPPSPRILYDFRIREAVPSWDCDPDAAAIPATPPAGVAAAAAATASAACSALTAATMHGDPPSPPPEYGGTPQLQRLEAAWQQQAQLQPIELLQGRWQPLLQLLQDDKPFQRQLQRQMMKWTVCEGGEGMEAGSPPDAVPEGAGVVPVVVVGEVPLRRAQQGQEEEGKEEGKEGEGEETGEEKVGEVREGEEEGEKKVGEEVWEIGRRGRNTQEEELEEEEKENMGEVVEKEDLPPCPGDLPAAQLGPIPATSVLDSELLPSLVGRRTESIRPVGAWRKGGGCGGVGGLGQMEAWR</sequence>
<dbReference type="OrthoDB" id="553100at2759"/>
<feature type="compositionally biased region" description="Pro residues" evidence="1">
    <location>
        <begin position="201"/>
        <end position="229"/>
    </location>
</feature>
<evidence type="ECO:0000313" key="2">
    <source>
        <dbReference type="EMBL" id="EFJ48276.1"/>
    </source>
</evidence>
<feature type="compositionally biased region" description="Gly residues" evidence="1">
    <location>
        <begin position="502"/>
        <end position="514"/>
    </location>
</feature>
<evidence type="ECO:0000313" key="3">
    <source>
        <dbReference type="Proteomes" id="UP000001058"/>
    </source>
</evidence>
<gene>
    <name evidence="2" type="ORF">VOLCADRAFT_91018</name>
</gene>
<feature type="region of interest" description="Disordered" evidence="1">
    <location>
        <begin position="94"/>
        <end position="161"/>
    </location>
</feature>
<dbReference type="GeneID" id="9617649"/>
<feature type="region of interest" description="Disordered" evidence="1">
    <location>
        <begin position="498"/>
        <end position="520"/>
    </location>
</feature>
<feature type="region of interest" description="Disordered" evidence="1">
    <location>
        <begin position="1"/>
        <end position="73"/>
    </location>
</feature>
<feature type="compositionally biased region" description="Low complexity" evidence="1">
    <location>
        <begin position="136"/>
        <end position="145"/>
    </location>
</feature>
<accession>D8TVY9</accession>
<dbReference type="AlphaFoldDB" id="D8TVY9"/>
<keyword evidence="3" id="KW-1185">Reference proteome</keyword>
<feature type="region of interest" description="Disordered" evidence="1">
    <location>
        <begin position="380"/>
        <end position="469"/>
    </location>
</feature>
<dbReference type="KEGG" id="vcn:VOLCADRAFT_91018"/>
<name>D8TVY9_VOLCA</name>
<feature type="compositionally biased region" description="Gly residues" evidence="1">
    <location>
        <begin position="49"/>
        <end position="60"/>
    </location>
</feature>
<dbReference type="InParanoid" id="D8TVY9"/>
<dbReference type="EMBL" id="GL378340">
    <property type="protein sequence ID" value="EFJ48276.1"/>
    <property type="molecule type" value="Genomic_DNA"/>
</dbReference>
<dbReference type="Proteomes" id="UP000001058">
    <property type="component" value="Unassembled WGS sequence"/>
</dbReference>
<feature type="region of interest" description="Disordered" evidence="1">
    <location>
        <begin position="198"/>
        <end position="229"/>
    </location>
</feature>
<feature type="compositionally biased region" description="Low complexity" evidence="1">
    <location>
        <begin position="103"/>
        <end position="115"/>
    </location>
</feature>
<feature type="compositionally biased region" description="Acidic residues" evidence="1">
    <location>
        <begin position="16"/>
        <end position="28"/>
    </location>
</feature>
<evidence type="ECO:0000256" key="1">
    <source>
        <dbReference type="SAM" id="MobiDB-lite"/>
    </source>
</evidence>
<organism evidence="3">
    <name type="scientific">Volvox carteri f. nagariensis</name>
    <dbReference type="NCBI Taxonomy" id="3068"/>
    <lineage>
        <taxon>Eukaryota</taxon>
        <taxon>Viridiplantae</taxon>
        <taxon>Chlorophyta</taxon>
        <taxon>core chlorophytes</taxon>
        <taxon>Chlorophyceae</taxon>
        <taxon>CS clade</taxon>
        <taxon>Chlamydomonadales</taxon>
        <taxon>Volvocaceae</taxon>
        <taxon>Volvox</taxon>
    </lineage>
</organism>
<reference evidence="2 3" key="1">
    <citation type="journal article" date="2010" name="Science">
        <title>Genomic analysis of organismal complexity in the multicellular green alga Volvox carteri.</title>
        <authorList>
            <person name="Prochnik S.E."/>
            <person name="Umen J."/>
            <person name="Nedelcu A.M."/>
            <person name="Hallmann A."/>
            <person name="Miller S.M."/>
            <person name="Nishii I."/>
            <person name="Ferris P."/>
            <person name="Kuo A."/>
            <person name="Mitros T."/>
            <person name="Fritz-Laylin L.K."/>
            <person name="Hellsten U."/>
            <person name="Chapman J."/>
            <person name="Simakov O."/>
            <person name="Rensing S.A."/>
            <person name="Terry A."/>
            <person name="Pangilinan J."/>
            <person name="Kapitonov V."/>
            <person name="Jurka J."/>
            <person name="Salamov A."/>
            <person name="Shapiro H."/>
            <person name="Schmutz J."/>
            <person name="Grimwood J."/>
            <person name="Lindquist E."/>
            <person name="Lucas S."/>
            <person name="Grigoriev I.V."/>
            <person name="Schmitt R."/>
            <person name="Kirk D."/>
            <person name="Rokhsar D.S."/>
        </authorList>
    </citation>
    <scope>NUCLEOTIDE SEQUENCE [LARGE SCALE GENOMIC DNA]</scope>
    <source>
        <strain evidence="3">f. Nagariensis / Eve</strain>
    </source>
</reference>